<proteinExistence type="predicted"/>
<evidence type="ECO:0000313" key="1">
    <source>
        <dbReference type="EMBL" id="TCS74542.1"/>
    </source>
</evidence>
<keyword evidence="2" id="KW-1185">Reference proteome</keyword>
<reference evidence="1 2" key="1">
    <citation type="submission" date="2019-03" db="EMBL/GenBank/DDBJ databases">
        <title>Genomic Encyclopedia of Type Strains, Phase IV (KMG-IV): sequencing the most valuable type-strain genomes for metagenomic binning, comparative biology and taxonomic classification.</title>
        <authorList>
            <person name="Goeker M."/>
        </authorList>
    </citation>
    <scope>NUCLEOTIDE SEQUENCE [LARGE SCALE GENOMIC DNA]</scope>
    <source>
        <strain evidence="1 2">DSM 29489</strain>
    </source>
</reference>
<dbReference type="AlphaFoldDB" id="A0A4R3JZM1"/>
<protein>
    <submittedName>
        <fullName evidence="1">Uncharacterized protein</fullName>
    </submittedName>
</protein>
<dbReference type="RefSeq" id="WP_165920979.1">
    <property type="nucleotide sequence ID" value="NZ_DAIPCY010000002.1"/>
</dbReference>
<evidence type="ECO:0000313" key="2">
    <source>
        <dbReference type="Proteomes" id="UP000295726"/>
    </source>
</evidence>
<accession>A0A4R3JZM1</accession>
<comment type="caution">
    <text evidence="1">The sequence shown here is derived from an EMBL/GenBank/DDBJ whole genome shotgun (WGS) entry which is preliminary data.</text>
</comment>
<gene>
    <name evidence="1" type="ORF">EDD59_13716</name>
</gene>
<dbReference type="EMBL" id="SLZZ01000037">
    <property type="protein sequence ID" value="TCS74542.1"/>
    <property type="molecule type" value="Genomic_DNA"/>
</dbReference>
<organism evidence="1 2">
    <name type="scientific">Muricomes intestini</name>
    <dbReference type="NCBI Taxonomy" id="1796634"/>
    <lineage>
        <taxon>Bacteria</taxon>
        <taxon>Bacillati</taxon>
        <taxon>Bacillota</taxon>
        <taxon>Clostridia</taxon>
        <taxon>Lachnospirales</taxon>
        <taxon>Lachnospiraceae</taxon>
        <taxon>Muricomes</taxon>
    </lineage>
</organism>
<dbReference type="Proteomes" id="UP000295726">
    <property type="component" value="Unassembled WGS sequence"/>
</dbReference>
<sequence length="51" mass="5433">MKEFIEEYGGVTTACILGLTLLRVLLGLLGEKGEITHLIQEFLTGIGATGL</sequence>
<name>A0A4R3JZM1_9FIRM</name>